<comment type="similarity">
    <text evidence="2">Belongs to the TFB5 family.</text>
</comment>
<proteinExistence type="inferred from homology"/>
<dbReference type="AlphaFoldDB" id="A0AA36FT72"/>
<gene>
    <name evidence="8" type="ORF">MSPICULIGERA_LOCUS4871</name>
</gene>
<dbReference type="FunFam" id="3.30.70.1220:FF:000001">
    <property type="entry name" value="General transcription factor IIH subunit 5"/>
    <property type="match status" value="1"/>
</dbReference>
<dbReference type="InterPro" id="IPR035935">
    <property type="entry name" value="TFB5-like_sf"/>
</dbReference>
<keyword evidence="5" id="KW-0804">Transcription</keyword>
<dbReference type="PANTHER" id="PTHR28580:SF1">
    <property type="entry name" value="GENERAL TRANSCRIPTION FACTOR IIH SUBUNIT 5"/>
    <property type="match status" value="1"/>
</dbReference>
<dbReference type="SUPFAM" id="SSF142897">
    <property type="entry name" value="TFB5-like"/>
    <property type="match status" value="1"/>
</dbReference>
<sequence>MVSYMVRIQPILLQQPREQALIVDQVPHSNDTKLALHECDLRDLKAVANFAQTFKDKNRQIDLFIGNAGVLHPRDSWTDHAAVDGMNVNVVAHAALLETDSSFLYDAHGPYQAYAFSKLLLAVYGEMHAQSMHNTHPGSTLCVVHPGVVPSALYRKTNPLTRLAIGYLLPLIARSAEDAAILSLHTAFREDVKSGLYFEDGQPTSVRRDLEKPTKMAIMVNVKKGVMITCDPAMQKLLVHLDETRALGSQFIVKELDETHLIVDKDIVPTIEAKIDELMEQMNPEATEK</sequence>
<keyword evidence="6" id="KW-0234">DNA repair</keyword>
<dbReference type="GO" id="GO:0000439">
    <property type="term" value="C:transcription factor TFIIH core complex"/>
    <property type="evidence" value="ECO:0007669"/>
    <property type="project" value="InterPro"/>
</dbReference>
<dbReference type="GO" id="GO:0006367">
    <property type="term" value="P:transcription initiation at RNA polymerase II promoter"/>
    <property type="evidence" value="ECO:0007669"/>
    <property type="project" value="InterPro"/>
</dbReference>
<dbReference type="Gene3D" id="3.40.50.720">
    <property type="entry name" value="NAD(P)-binding Rossmann-like Domain"/>
    <property type="match status" value="1"/>
</dbReference>
<dbReference type="InterPro" id="IPR036291">
    <property type="entry name" value="NAD(P)-bd_dom_sf"/>
</dbReference>
<evidence type="ECO:0000256" key="1">
    <source>
        <dbReference type="ARBA" id="ARBA00004123"/>
    </source>
</evidence>
<evidence type="ECO:0000256" key="4">
    <source>
        <dbReference type="ARBA" id="ARBA00023015"/>
    </source>
</evidence>
<dbReference type="EMBL" id="CATQJA010001194">
    <property type="protein sequence ID" value="CAJ0566260.1"/>
    <property type="molecule type" value="Genomic_DNA"/>
</dbReference>
<keyword evidence="7" id="KW-0539">Nucleus</keyword>
<dbReference type="SMART" id="SM01395">
    <property type="entry name" value="Tbf5"/>
    <property type="match status" value="1"/>
</dbReference>
<comment type="caution">
    <text evidence="8">The sequence shown here is derived from an EMBL/GenBank/DDBJ whole genome shotgun (WGS) entry which is preliminary data.</text>
</comment>
<comment type="subcellular location">
    <subcellularLocation>
        <location evidence="1">Nucleus</location>
    </subcellularLocation>
</comment>
<dbReference type="Pfam" id="PF06331">
    <property type="entry name" value="Tfb5"/>
    <property type="match status" value="1"/>
</dbReference>
<evidence type="ECO:0000256" key="6">
    <source>
        <dbReference type="ARBA" id="ARBA00023204"/>
    </source>
</evidence>
<organism evidence="8 9">
    <name type="scientific">Mesorhabditis spiculigera</name>
    <dbReference type="NCBI Taxonomy" id="96644"/>
    <lineage>
        <taxon>Eukaryota</taxon>
        <taxon>Metazoa</taxon>
        <taxon>Ecdysozoa</taxon>
        <taxon>Nematoda</taxon>
        <taxon>Chromadorea</taxon>
        <taxon>Rhabditida</taxon>
        <taxon>Rhabditina</taxon>
        <taxon>Rhabditomorpha</taxon>
        <taxon>Rhabditoidea</taxon>
        <taxon>Rhabditidae</taxon>
        <taxon>Mesorhabditinae</taxon>
        <taxon>Mesorhabditis</taxon>
    </lineage>
</organism>
<evidence type="ECO:0000256" key="5">
    <source>
        <dbReference type="ARBA" id="ARBA00023163"/>
    </source>
</evidence>
<dbReference type="Proteomes" id="UP001177023">
    <property type="component" value="Unassembled WGS sequence"/>
</dbReference>
<evidence type="ECO:0000256" key="3">
    <source>
        <dbReference type="ARBA" id="ARBA00022763"/>
    </source>
</evidence>
<evidence type="ECO:0000256" key="2">
    <source>
        <dbReference type="ARBA" id="ARBA00007470"/>
    </source>
</evidence>
<dbReference type="InterPro" id="IPR009400">
    <property type="entry name" value="TFIIH_TTDA/Tfb5"/>
</dbReference>
<dbReference type="Gene3D" id="3.30.70.1220">
    <property type="entry name" value="TFB5-like"/>
    <property type="match status" value="1"/>
</dbReference>
<feature type="non-terminal residue" evidence="8">
    <location>
        <position position="289"/>
    </location>
</feature>
<dbReference type="SUPFAM" id="SSF51735">
    <property type="entry name" value="NAD(P)-binding Rossmann-fold domains"/>
    <property type="match status" value="1"/>
</dbReference>
<evidence type="ECO:0000313" key="8">
    <source>
        <dbReference type="EMBL" id="CAJ0566260.1"/>
    </source>
</evidence>
<keyword evidence="4" id="KW-0805">Transcription regulation</keyword>
<name>A0AA36FT72_9BILA</name>
<reference evidence="8" key="1">
    <citation type="submission" date="2023-06" db="EMBL/GenBank/DDBJ databases">
        <authorList>
            <person name="Delattre M."/>
        </authorList>
    </citation>
    <scope>NUCLEOTIDE SEQUENCE</scope>
    <source>
        <strain evidence="8">AF72</strain>
    </source>
</reference>
<evidence type="ECO:0000313" key="9">
    <source>
        <dbReference type="Proteomes" id="UP001177023"/>
    </source>
</evidence>
<dbReference type="GO" id="GO:0006294">
    <property type="term" value="P:nucleotide-excision repair, preincision complex assembly"/>
    <property type="evidence" value="ECO:0007669"/>
    <property type="project" value="TreeGrafter"/>
</dbReference>
<keyword evidence="3" id="KW-0227">DNA damage</keyword>
<dbReference type="PANTHER" id="PTHR28580">
    <property type="entry name" value="GENERAL TRANSCRIPTION FACTOR IIH SUBUNIT 5"/>
    <property type="match status" value="1"/>
</dbReference>
<dbReference type="GO" id="GO:0005675">
    <property type="term" value="C:transcription factor TFIIH holo complex"/>
    <property type="evidence" value="ECO:0007669"/>
    <property type="project" value="TreeGrafter"/>
</dbReference>
<evidence type="ECO:0000256" key="7">
    <source>
        <dbReference type="ARBA" id="ARBA00023242"/>
    </source>
</evidence>
<protein>
    <submittedName>
        <fullName evidence="8">Uncharacterized protein</fullName>
    </submittedName>
</protein>
<accession>A0AA36FT72</accession>
<keyword evidence="9" id="KW-1185">Reference proteome</keyword>